<dbReference type="AlphaFoldDB" id="A0A699YUG2"/>
<proteinExistence type="predicted"/>
<feature type="compositionally biased region" description="Polar residues" evidence="1">
    <location>
        <begin position="22"/>
        <end position="36"/>
    </location>
</feature>
<protein>
    <submittedName>
        <fullName evidence="2">Uncharacterized protein</fullName>
    </submittedName>
</protein>
<evidence type="ECO:0000313" key="2">
    <source>
        <dbReference type="EMBL" id="GFH11338.1"/>
    </source>
</evidence>
<feature type="region of interest" description="Disordered" evidence="1">
    <location>
        <begin position="1"/>
        <end position="59"/>
    </location>
</feature>
<keyword evidence="3" id="KW-1185">Reference proteome</keyword>
<dbReference type="Proteomes" id="UP000485058">
    <property type="component" value="Unassembled WGS sequence"/>
</dbReference>
<comment type="caution">
    <text evidence="2">The sequence shown here is derived from an EMBL/GenBank/DDBJ whole genome shotgun (WGS) entry which is preliminary data.</text>
</comment>
<feature type="region of interest" description="Disordered" evidence="1">
    <location>
        <begin position="142"/>
        <end position="183"/>
    </location>
</feature>
<evidence type="ECO:0000313" key="3">
    <source>
        <dbReference type="Proteomes" id="UP000485058"/>
    </source>
</evidence>
<accession>A0A699YUG2</accession>
<evidence type="ECO:0000256" key="1">
    <source>
        <dbReference type="SAM" id="MobiDB-lite"/>
    </source>
</evidence>
<gene>
    <name evidence="2" type="ORF">HaLaN_06821</name>
</gene>
<organism evidence="2 3">
    <name type="scientific">Haematococcus lacustris</name>
    <name type="common">Green alga</name>
    <name type="synonym">Haematococcus pluvialis</name>
    <dbReference type="NCBI Taxonomy" id="44745"/>
    <lineage>
        <taxon>Eukaryota</taxon>
        <taxon>Viridiplantae</taxon>
        <taxon>Chlorophyta</taxon>
        <taxon>core chlorophytes</taxon>
        <taxon>Chlorophyceae</taxon>
        <taxon>CS clade</taxon>
        <taxon>Chlamydomonadales</taxon>
        <taxon>Haematococcaceae</taxon>
        <taxon>Haematococcus</taxon>
    </lineage>
</organism>
<name>A0A699YUG2_HAELA</name>
<feature type="compositionally biased region" description="Low complexity" evidence="1">
    <location>
        <begin position="37"/>
        <end position="46"/>
    </location>
</feature>
<dbReference type="EMBL" id="BLLF01000394">
    <property type="protein sequence ID" value="GFH11338.1"/>
    <property type="molecule type" value="Genomic_DNA"/>
</dbReference>
<reference evidence="2 3" key="1">
    <citation type="submission" date="2020-02" db="EMBL/GenBank/DDBJ databases">
        <title>Draft genome sequence of Haematococcus lacustris strain NIES-144.</title>
        <authorList>
            <person name="Morimoto D."/>
            <person name="Nakagawa S."/>
            <person name="Yoshida T."/>
            <person name="Sawayama S."/>
        </authorList>
    </citation>
    <scope>NUCLEOTIDE SEQUENCE [LARGE SCALE GENOMIC DNA]</scope>
    <source>
        <strain evidence="2 3">NIES-144</strain>
    </source>
</reference>
<sequence>MDDNPASRGTCSPVPGRMSPHPMSTGSPTRRTQTAGPCSPLSKQLPLPLPHGKRSAHRSTMSLTSIGMDVPRFSSPVTASRLWHVKTSGDLCMLAKGQVEAVRRVFEPSGSEGGCEGGLASLSLTQPGQQAGQTVSQGVKSSGAQGCKGGETRVQGKPAASCEGEDACEPVGGGGRGSSNNSTLELSKASAFARDPACAAMAVGELVSVEEEGAGGVAAGAVKGRGLGAAAGAGRAGQGRGARVQRWLQSLRHSPWAVMAGVILLPVLQS</sequence>